<feature type="non-terminal residue" evidence="1">
    <location>
        <position position="1"/>
    </location>
</feature>
<protein>
    <submittedName>
        <fullName evidence="1">DUF4806 domain-containing protein</fullName>
    </submittedName>
</protein>
<dbReference type="EMBL" id="VUJU01009663">
    <property type="protein sequence ID" value="KAF0718573.1"/>
    <property type="molecule type" value="Genomic_DNA"/>
</dbReference>
<dbReference type="AlphaFoldDB" id="A0A6G0W220"/>
<sequence>RIFISVPTFNSFEIDYFVTAWQIPNHEELNNLETKLQVNKHDLKVVSKVLELLRFKNRRKICQTNATKNIMKKRFSDNIKK</sequence>
<reference evidence="1 2" key="1">
    <citation type="submission" date="2019-08" db="EMBL/GenBank/DDBJ databases">
        <title>Whole genome of Aphis craccivora.</title>
        <authorList>
            <person name="Voronova N.V."/>
            <person name="Shulinski R.S."/>
            <person name="Bandarenka Y.V."/>
            <person name="Zhorov D.G."/>
            <person name="Warner D."/>
        </authorList>
    </citation>
    <scope>NUCLEOTIDE SEQUENCE [LARGE SCALE GENOMIC DNA]</scope>
    <source>
        <strain evidence="1">180601</strain>
        <tissue evidence="1">Whole Body</tissue>
    </source>
</reference>
<organism evidence="1 2">
    <name type="scientific">Aphis craccivora</name>
    <name type="common">Cowpea aphid</name>
    <dbReference type="NCBI Taxonomy" id="307492"/>
    <lineage>
        <taxon>Eukaryota</taxon>
        <taxon>Metazoa</taxon>
        <taxon>Ecdysozoa</taxon>
        <taxon>Arthropoda</taxon>
        <taxon>Hexapoda</taxon>
        <taxon>Insecta</taxon>
        <taxon>Pterygota</taxon>
        <taxon>Neoptera</taxon>
        <taxon>Paraneoptera</taxon>
        <taxon>Hemiptera</taxon>
        <taxon>Sternorrhyncha</taxon>
        <taxon>Aphidomorpha</taxon>
        <taxon>Aphidoidea</taxon>
        <taxon>Aphididae</taxon>
        <taxon>Aphidini</taxon>
        <taxon>Aphis</taxon>
        <taxon>Aphis</taxon>
    </lineage>
</organism>
<comment type="caution">
    <text evidence="1">The sequence shown here is derived from an EMBL/GenBank/DDBJ whole genome shotgun (WGS) entry which is preliminary data.</text>
</comment>
<dbReference type="Proteomes" id="UP000478052">
    <property type="component" value="Unassembled WGS sequence"/>
</dbReference>
<keyword evidence="2" id="KW-1185">Reference proteome</keyword>
<proteinExistence type="predicted"/>
<name>A0A6G0W220_APHCR</name>
<evidence type="ECO:0000313" key="1">
    <source>
        <dbReference type="EMBL" id="KAF0718573.1"/>
    </source>
</evidence>
<accession>A0A6G0W220</accession>
<evidence type="ECO:0000313" key="2">
    <source>
        <dbReference type="Proteomes" id="UP000478052"/>
    </source>
</evidence>
<gene>
    <name evidence="1" type="ORF">FWK35_00029060</name>
</gene>